<feature type="transmembrane region" description="Helical" evidence="8">
    <location>
        <begin position="259"/>
        <end position="278"/>
    </location>
</feature>
<evidence type="ECO:0000256" key="3">
    <source>
        <dbReference type="ARBA" id="ARBA00022475"/>
    </source>
</evidence>
<feature type="transmembrane region" description="Helical" evidence="8">
    <location>
        <begin position="53"/>
        <end position="70"/>
    </location>
</feature>
<dbReference type="PANTHER" id="PTHR42703:SF1">
    <property type="entry name" value="NA(+)_H(+) ANTIPORTER SUBUNIT D1"/>
    <property type="match status" value="1"/>
</dbReference>
<evidence type="ECO:0000256" key="7">
    <source>
        <dbReference type="RuleBase" id="RU000320"/>
    </source>
</evidence>
<dbReference type="InterPro" id="IPR050586">
    <property type="entry name" value="CPA3_Na-H_Antiporter_D"/>
</dbReference>
<name>A0A2T5V1Q6_9HYPH</name>
<evidence type="ECO:0000256" key="8">
    <source>
        <dbReference type="SAM" id="Phobius"/>
    </source>
</evidence>
<dbReference type="PANTHER" id="PTHR42703">
    <property type="entry name" value="NADH DEHYDROGENASE"/>
    <property type="match status" value="1"/>
</dbReference>
<dbReference type="Proteomes" id="UP000244081">
    <property type="component" value="Unassembled WGS sequence"/>
</dbReference>
<dbReference type="GO" id="GO:0005886">
    <property type="term" value="C:plasma membrane"/>
    <property type="evidence" value="ECO:0007669"/>
    <property type="project" value="UniProtKB-SubCell"/>
</dbReference>
<evidence type="ECO:0000256" key="2">
    <source>
        <dbReference type="ARBA" id="ARBA00005346"/>
    </source>
</evidence>
<accession>A0A2T5V1Q6</accession>
<feature type="transmembrane region" description="Helical" evidence="8">
    <location>
        <begin position="480"/>
        <end position="502"/>
    </location>
</feature>
<dbReference type="InterPro" id="IPR001750">
    <property type="entry name" value="ND/Mrp_TM"/>
</dbReference>
<dbReference type="PRINTS" id="PR01437">
    <property type="entry name" value="NUOXDRDTASE4"/>
</dbReference>
<dbReference type="OrthoDB" id="9768329at2"/>
<feature type="transmembrane region" description="Helical" evidence="8">
    <location>
        <begin position="320"/>
        <end position="342"/>
    </location>
</feature>
<evidence type="ECO:0000256" key="4">
    <source>
        <dbReference type="ARBA" id="ARBA00022692"/>
    </source>
</evidence>
<keyword evidence="4 7" id="KW-0812">Transmembrane</keyword>
<keyword evidence="5 8" id="KW-1133">Transmembrane helix</keyword>
<dbReference type="AlphaFoldDB" id="A0A2T5V1Q6"/>
<dbReference type="NCBIfam" id="NF009306">
    <property type="entry name" value="PRK12663.1"/>
    <property type="match status" value="1"/>
</dbReference>
<dbReference type="EMBL" id="QAYG01000010">
    <property type="protein sequence ID" value="PTW57694.1"/>
    <property type="molecule type" value="Genomic_DNA"/>
</dbReference>
<keyword evidence="6 8" id="KW-0472">Membrane</keyword>
<feature type="transmembrane region" description="Helical" evidence="8">
    <location>
        <begin position="128"/>
        <end position="147"/>
    </location>
</feature>
<keyword evidence="3" id="KW-1003">Cell membrane</keyword>
<feature type="transmembrane region" description="Helical" evidence="8">
    <location>
        <begin position="183"/>
        <end position="205"/>
    </location>
</feature>
<feature type="transmembrane region" description="Helical" evidence="8">
    <location>
        <begin position="425"/>
        <end position="444"/>
    </location>
</feature>
<dbReference type="GO" id="GO:0042773">
    <property type="term" value="P:ATP synthesis coupled electron transport"/>
    <property type="evidence" value="ECO:0007669"/>
    <property type="project" value="InterPro"/>
</dbReference>
<feature type="transmembrane region" description="Helical" evidence="8">
    <location>
        <begin position="348"/>
        <end position="368"/>
    </location>
</feature>
<feature type="transmembrane region" description="Helical" evidence="8">
    <location>
        <begin position="389"/>
        <end position="405"/>
    </location>
</feature>
<gene>
    <name evidence="10" type="ORF">C8N35_110173</name>
</gene>
<feature type="transmembrane region" description="Helical" evidence="8">
    <location>
        <begin position="290"/>
        <end position="313"/>
    </location>
</feature>
<feature type="transmembrane region" description="Helical" evidence="8">
    <location>
        <begin position="24"/>
        <end position="41"/>
    </location>
</feature>
<feature type="transmembrane region" description="Helical" evidence="8">
    <location>
        <begin position="153"/>
        <end position="171"/>
    </location>
</feature>
<proteinExistence type="inferred from homology"/>
<evidence type="ECO:0000256" key="5">
    <source>
        <dbReference type="ARBA" id="ARBA00022989"/>
    </source>
</evidence>
<protein>
    <submittedName>
        <fullName evidence="10">Multicomponent Na+:H+ antiporter subunit D</fullName>
    </submittedName>
</protein>
<comment type="similarity">
    <text evidence="2">Belongs to the CPA3 antiporters (TC 2.A.63) subunit D family.</text>
</comment>
<organism evidence="10 11">
    <name type="scientific">Breoghania corrubedonensis</name>
    <dbReference type="NCBI Taxonomy" id="665038"/>
    <lineage>
        <taxon>Bacteria</taxon>
        <taxon>Pseudomonadati</taxon>
        <taxon>Pseudomonadota</taxon>
        <taxon>Alphaproteobacteria</taxon>
        <taxon>Hyphomicrobiales</taxon>
        <taxon>Stappiaceae</taxon>
        <taxon>Breoghania</taxon>
    </lineage>
</organism>
<sequence length="535" mass="55893">MAVSEHTADVSHAMITTPVATADWLVVSPIIITILGGVICLMMRKQTKIQPRIAIATLGLLMLSNFGLLARVMDKGVITMVMGQWLPPYGIAFTVDATGAMLALIASIVAFATALYGVGDSDAASRRYGFYPFLMLLMTGVSGTFLTGDIFNLYVWFEVLLISSFGLLILGSDKAQLDGAVKYGILNLIATTLFLIATGYLYGLVGTLNMADIPRSVAALPNHAPITTVAMLYLLAFAMKAAAFPVNFWLPASYHTPRIAVAGVFAGLLTKVGIYALMRTMVMLLPVHHALLAHVLAVVAVATMISGALGAMAQSDLRRALGYLVISSIGSMLAGIAVSTALSLTGTILYAIHSIIVMTGLYFVTGMAGRMSGTFALRELGGLYGKSPLLALAFIILAMSFSGLPPTSGFWAKVLLVDASLKSDWPWLAGSILVAGFLTTIALARIGLYAFWRGGPEGTPDGTAFAYAENADMTAPDVTAAYTGMWLALGLLVGLSLFIGLAPDGLVAIAKTGAAGLVDPSGYIGSVFGGTGGHP</sequence>
<evidence type="ECO:0000256" key="1">
    <source>
        <dbReference type="ARBA" id="ARBA00004651"/>
    </source>
</evidence>
<comment type="caution">
    <text evidence="10">The sequence shown here is derived from an EMBL/GenBank/DDBJ whole genome shotgun (WGS) entry which is preliminary data.</text>
</comment>
<comment type="subcellular location">
    <subcellularLocation>
        <location evidence="1">Cell membrane</location>
        <topology evidence="1">Multi-pass membrane protein</topology>
    </subcellularLocation>
    <subcellularLocation>
        <location evidence="7">Membrane</location>
        <topology evidence="7">Multi-pass membrane protein</topology>
    </subcellularLocation>
</comment>
<dbReference type="RefSeq" id="WP_107991555.1">
    <property type="nucleotide sequence ID" value="NZ_QAYG01000010.1"/>
</dbReference>
<reference evidence="10 11" key="1">
    <citation type="submission" date="2018-04" db="EMBL/GenBank/DDBJ databases">
        <title>Genomic Encyclopedia of Archaeal and Bacterial Type Strains, Phase II (KMG-II): from individual species to whole genera.</title>
        <authorList>
            <person name="Goeker M."/>
        </authorList>
    </citation>
    <scope>NUCLEOTIDE SEQUENCE [LARGE SCALE GENOMIC DNA]</scope>
    <source>
        <strain evidence="10 11">DSM 23382</strain>
    </source>
</reference>
<dbReference type="InterPro" id="IPR003918">
    <property type="entry name" value="NADH_UbQ_OxRdtase"/>
</dbReference>
<feature type="domain" description="NADH:quinone oxidoreductase/Mrp antiporter transmembrane" evidence="9">
    <location>
        <begin position="149"/>
        <end position="439"/>
    </location>
</feature>
<evidence type="ECO:0000313" key="10">
    <source>
        <dbReference type="EMBL" id="PTW57694.1"/>
    </source>
</evidence>
<feature type="transmembrane region" description="Helical" evidence="8">
    <location>
        <begin position="225"/>
        <end position="250"/>
    </location>
</feature>
<dbReference type="Pfam" id="PF00361">
    <property type="entry name" value="Proton_antipo_M"/>
    <property type="match status" value="1"/>
</dbReference>
<dbReference type="GO" id="GO:0008137">
    <property type="term" value="F:NADH dehydrogenase (ubiquinone) activity"/>
    <property type="evidence" value="ECO:0007669"/>
    <property type="project" value="InterPro"/>
</dbReference>
<evidence type="ECO:0000256" key="6">
    <source>
        <dbReference type="ARBA" id="ARBA00023136"/>
    </source>
</evidence>
<evidence type="ECO:0000259" key="9">
    <source>
        <dbReference type="Pfam" id="PF00361"/>
    </source>
</evidence>
<feature type="transmembrane region" description="Helical" evidence="8">
    <location>
        <begin position="90"/>
        <end position="116"/>
    </location>
</feature>
<keyword evidence="11" id="KW-1185">Reference proteome</keyword>
<evidence type="ECO:0000313" key="11">
    <source>
        <dbReference type="Proteomes" id="UP000244081"/>
    </source>
</evidence>